<name>A0ABY8AKH9_9ACTN</name>
<evidence type="ECO:0000313" key="2">
    <source>
        <dbReference type="Proteomes" id="UP001218629"/>
    </source>
</evidence>
<organism evidence="1 2">
    <name type="scientific">Streptomyces yunnanensis</name>
    <dbReference type="NCBI Taxonomy" id="156453"/>
    <lineage>
        <taxon>Bacteria</taxon>
        <taxon>Bacillati</taxon>
        <taxon>Actinomycetota</taxon>
        <taxon>Actinomycetes</taxon>
        <taxon>Kitasatosporales</taxon>
        <taxon>Streptomycetaceae</taxon>
        <taxon>Streptomyces</taxon>
    </lineage>
</organism>
<reference evidence="1 2" key="1">
    <citation type="submission" date="2022-03" db="EMBL/GenBank/DDBJ databases">
        <title>Streptomyces yunnanensis P86,complete genome.</title>
        <authorList>
            <person name="Chen S."/>
            <person name="Zhang Q."/>
        </authorList>
    </citation>
    <scope>NUCLEOTIDE SEQUENCE [LARGE SCALE GENOMIC DNA]</scope>
    <source>
        <strain evidence="1 2">P86</strain>
    </source>
</reference>
<evidence type="ECO:0008006" key="3">
    <source>
        <dbReference type="Google" id="ProtNLM"/>
    </source>
</evidence>
<dbReference type="EMBL" id="CP095749">
    <property type="protein sequence ID" value="WEB45530.1"/>
    <property type="molecule type" value="Genomic_DNA"/>
</dbReference>
<dbReference type="Gene3D" id="3.20.20.70">
    <property type="entry name" value="Aldolase class I"/>
    <property type="match status" value="1"/>
</dbReference>
<keyword evidence="2" id="KW-1185">Reference proteome</keyword>
<accession>A0ABY8AKH9</accession>
<dbReference type="SUPFAM" id="SSF51569">
    <property type="entry name" value="Aldolase"/>
    <property type="match status" value="1"/>
</dbReference>
<proteinExistence type="predicted"/>
<protein>
    <recommendedName>
        <fullName evidence="3">4-hydroxy-tetrahydrodipicolinate synthase</fullName>
    </recommendedName>
</protein>
<sequence>MELYAAVVCGHDDRADALLRKLLPFWQFIVRHGLPRAIKAGLDFQQRPAGPPRPPLLPLPQYETRQLREMLTDLLAGRLPPSAV</sequence>
<gene>
    <name evidence="1" type="ORF">MOV08_01125</name>
</gene>
<dbReference type="Proteomes" id="UP001218629">
    <property type="component" value="Chromosome"/>
</dbReference>
<evidence type="ECO:0000313" key="1">
    <source>
        <dbReference type="EMBL" id="WEB45530.1"/>
    </source>
</evidence>
<dbReference type="InterPro" id="IPR013785">
    <property type="entry name" value="Aldolase_TIM"/>
</dbReference>